<dbReference type="CDD" id="cd24079">
    <property type="entry name" value="ASKHA_NBD_PG1100-like"/>
    <property type="match status" value="1"/>
</dbReference>
<dbReference type="SUPFAM" id="SSF53067">
    <property type="entry name" value="Actin-like ATPase domain"/>
    <property type="match status" value="2"/>
</dbReference>
<dbReference type="InterPro" id="IPR043129">
    <property type="entry name" value="ATPase_NBD"/>
</dbReference>
<gene>
    <name evidence="1" type="ORF">QUW02_04985</name>
</gene>
<dbReference type="Proteomes" id="UP001228403">
    <property type="component" value="Unassembled WGS sequence"/>
</dbReference>
<name>A0ABT7U434_9BACE</name>
<evidence type="ECO:0000313" key="2">
    <source>
        <dbReference type="Proteomes" id="UP001228403"/>
    </source>
</evidence>
<organism evidence="1 2">
    <name type="scientific">Bacteroides eggerthii</name>
    <dbReference type="NCBI Taxonomy" id="28111"/>
    <lineage>
        <taxon>Bacteria</taxon>
        <taxon>Pseudomonadati</taxon>
        <taxon>Bacteroidota</taxon>
        <taxon>Bacteroidia</taxon>
        <taxon>Bacteroidales</taxon>
        <taxon>Bacteroidaceae</taxon>
        <taxon>Bacteroides</taxon>
    </lineage>
</organism>
<proteinExistence type="predicted"/>
<dbReference type="Gene3D" id="3.30.420.40">
    <property type="match status" value="2"/>
</dbReference>
<dbReference type="PANTHER" id="PTHR43190:SF3">
    <property type="entry name" value="N-ACETYL-D-GLUCOSAMINE KINASE"/>
    <property type="match status" value="1"/>
</dbReference>
<comment type="caution">
    <text evidence="1">The sequence shown here is derived from an EMBL/GenBank/DDBJ whole genome shotgun (WGS) entry which is preliminary data.</text>
</comment>
<keyword evidence="2" id="KW-1185">Reference proteome</keyword>
<protein>
    <submittedName>
        <fullName evidence="1">ATPase</fullName>
    </submittedName>
</protein>
<reference evidence="2" key="1">
    <citation type="submission" date="2023-07" db="EMBL/GenBank/DDBJ databases">
        <title>Identification and characterization of horizontal gene transfer across gut microbiota members of farm animals based on homology search.</title>
        <authorList>
            <person name="Schwarzerova J."/>
            <person name="Nykrynova M."/>
            <person name="Jureckova K."/>
            <person name="Cejkova D."/>
            <person name="Rychlik I."/>
        </authorList>
    </citation>
    <scope>NUCLEOTIDE SEQUENCE [LARGE SCALE GENOMIC DNA]</scope>
    <source>
        <strain evidence="2">ET4</strain>
    </source>
</reference>
<dbReference type="EMBL" id="JAUDCF010000007">
    <property type="protein sequence ID" value="MDM8145286.1"/>
    <property type="molecule type" value="Genomic_DNA"/>
</dbReference>
<sequence>MILITDSGSSKCTWCFAQGTEKQIRITTTGINPSTQEREVILQIIRQELFPALQKQESIFSAAKPEKIFFYGAGCTEARKNFMAEILQECFGTEIIEVYSDMLGAARSMFQRNTGIACILGTGANSCLYNGEDIIAQTPAMGYILGDEGSGAYLGKMLVRALFKGRMPAHLLQAFQKEYQLDLPTVIERTYRTPMANRFLASLTPFLHQYRTEKEIHELLCNAFDDFIFFNLESYRTKSNKVSFIGSIAFYFQEELDSCLKNRGFQMERVIRDPMDGLLEYYLTK</sequence>
<dbReference type="PANTHER" id="PTHR43190">
    <property type="entry name" value="N-ACETYL-D-GLUCOSAMINE KINASE"/>
    <property type="match status" value="1"/>
</dbReference>
<dbReference type="InterPro" id="IPR052519">
    <property type="entry name" value="Euk-type_GlcNAc_Kinase"/>
</dbReference>
<accession>A0ABT7U434</accession>
<dbReference type="Gene3D" id="1.10.720.160">
    <property type="match status" value="1"/>
</dbReference>
<evidence type="ECO:0000313" key="1">
    <source>
        <dbReference type="EMBL" id="MDM8145286.1"/>
    </source>
</evidence>